<protein>
    <submittedName>
        <fullName evidence="2">Uncharacterized protein</fullName>
    </submittedName>
</protein>
<dbReference type="EMBL" id="KN555799">
    <property type="protein sequence ID" value="KHJ88446.1"/>
    <property type="molecule type" value="Genomic_DNA"/>
</dbReference>
<accession>A0A0B1SWZ9</accession>
<organism evidence="2 3">
    <name type="scientific">Oesophagostomum dentatum</name>
    <name type="common">Nodular worm</name>
    <dbReference type="NCBI Taxonomy" id="61180"/>
    <lineage>
        <taxon>Eukaryota</taxon>
        <taxon>Metazoa</taxon>
        <taxon>Ecdysozoa</taxon>
        <taxon>Nematoda</taxon>
        <taxon>Chromadorea</taxon>
        <taxon>Rhabditida</taxon>
        <taxon>Rhabditina</taxon>
        <taxon>Rhabditomorpha</taxon>
        <taxon>Strongyloidea</taxon>
        <taxon>Strongylidae</taxon>
        <taxon>Oesophagostomum</taxon>
    </lineage>
</organism>
<gene>
    <name evidence="2" type="ORF">OESDEN_11760</name>
</gene>
<dbReference type="Proteomes" id="UP000053660">
    <property type="component" value="Unassembled WGS sequence"/>
</dbReference>
<dbReference type="OrthoDB" id="5804093at2759"/>
<sequence length="102" mass="11391">MSVFFAFFPIAFVKGASEPGSGVFTMTFTSTEIVHISLCYMQWPSIMDSSFHPSCVFHPHPYNFTIHPEYPTKIGRPLKNIQSDLITVSLNITDNKGGAFTL</sequence>
<evidence type="ECO:0000256" key="1">
    <source>
        <dbReference type="SAM" id="SignalP"/>
    </source>
</evidence>
<proteinExistence type="predicted"/>
<evidence type="ECO:0000313" key="3">
    <source>
        <dbReference type="Proteomes" id="UP000053660"/>
    </source>
</evidence>
<feature type="signal peptide" evidence="1">
    <location>
        <begin position="1"/>
        <end position="15"/>
    </location>
</feature>
<keyword evidence="1" id="KW-0732">Signal</keyword>
<feature type="chain" id="PRO_5013039948" evidence="1">
    <location>
        <begin position="16"/>
        <end position="102"/>
    </location>
</feature>
<evidence type="ECO:0000313" key="2">
    <source>
        <dbReference type="EMBL" id="KHJ88446.1"/>
    </source>
</evidence>
<keyword evidence="3" id="KW-1185">Reference proteome</keyword>
<dbReference type="AlphaFoldDB" id="A0A0B1SWZ9"/>
<reference evidence="2 3" key="1">
    <citation type="submission" date="2014-03" db="EMBL/GenBank/DDBJ databases">
        <title>Draft genome of the hookworm Oesophagostomum dentatum.</title>
        <authorList>
            <person name="Mitreva M."/>
        </authorList>
    </citation>
    <scope>NUCLEOTIDE SEQUENCE [LARGE SCALE GENOMIC DNA]</scope>
    <source>
        <strain evidence="2 3">OD-Hann</strain>
    </source>
</reference>
<name>A0A0B1SWZ9_OESDE</name>